<gene>
    <name evidence="1" type="ORF">WFZ85_03350</name>
</gene>
<reference evidence="1 2" key="1">
    <citation type="submission" date="2024-03" db="EMBL/GenBank/DDBJ databases">
        <title>Two novel species of the genus Flavobacterium exhibiting potentially degradation of complex polysaccharides.</title>
        <authorList>
            <person name="Lian X."/>
        </authorList>
    </citation>
    <scope>NUCLEOTIDE SEQUENCE [LARGE SCALE GENOMIC DNA]</scope>
    <source>
        <strain evidence="2">j3</strain>
    </source>
</reference>
<evidence type="ECO:0000313" key="2">
    <source>
        <dbReference type="Proteomes" id="UP001460072"/>
    </source>
</evidence>
<sequence>MKASLILITLSIVLNNTVFIEGKNYKGYIFPKEYENKYFIRTTNKFFTPTVDDVKEVEKLLIIKSKDIKKNKISTQNKCWNYNNLCKYNRQYFGEYDDNDNKLIFINFVLKKSTPNYWDKEIVILLEDRCENVWNDKIAIK</sequence>
<dbReference type="EMBL" id="JBCGDO010000002">
    <property type="protein sequence ID" value="MEM0541640.1"/>
    <property type="molecule type" value="Genomic_DNA"/>
</dbReference>
<dbReference type="RefSeq" id="WP_342694868.1">
    <property type="nucleotide sequence ID" value="NZ_JBCGDO010000002.1"/>
</dbReference>
<keyword evidence="2" id="KW-1185">Reference proteome</keyword>
<comment type="caution">
    <text evidence="1">The sequence shown here is derived from an EMBL/GenBank/DDBJ whole genome shotgun (WGS) entry which is preliminary data.</text>
</comment>
<dbReference type="Proteomes" id="UP001460072">
    <property type="component" value="Unassembled WGS sequence"/>
</dbReference>
<protein>
    <submittedName>
        <fullName evidence="1">Uncharacterized protein</fullName>
    </submittedName>
</protein>
<accession>A0ABU9N4Z4</accession>
<evidence type="ECO:0000313" key="1">
    <source>
        <dbReference type="EMBL" id="MEM0541640.1"/>
    </source>
</evidence>
<proteinExistence type="predicted"/>
<name>A0ABU9N4Z4_9FLAO</name>
<organism evidence="1 2">
    <name type="scientific">Flavobacterium aureirubrum</name>
    <dbReference type="NCBI Taxonomy" id="3133147"/>
    <lineage>
        <taxon>Bacteria</taxon>
        <taxon>Pseudomonadati</taxon>
        <taxon>Bacteroidota</taxon>
        <taxon>Flavobacteriia</taxon>
        <taxon>Flavobacteriales</taxon>
        <taxon>Flavobacteriaceae</taxon>
        <taxon>Flavobacterium</taxon>
    </lineage>
</organism>